<evidence type="ECO:0000256" key="1">
    <source>
        <dbReference type="ARBA" id="ARBA00005656"/>
    </source>
</evidence>
<dbReference type="NCBIfam" id="TIGR02706">
    <property type="entry name" value="P_butyryltrans"/>
    <property type="match status" value="1"/>
</dbReference>
<accession>A0ABV8AZY3</accession>
<evidence type="ECO:0000313" key="5">
    <source>
        <dbReference type="EMBL" id="MFC3882849.1"/>
    </source>
</evidence>
<dbReference type="GO" id="GO:0050182">
    <property type="term" value="F:phosphate butyryltransferase activity"/>
    <property type="evidence" value="ECO:0007669"/>
    <property type="project" value="UniProtKB-EC"/>
</dbReference>
<keyword evidence="6" id="KW-1185">Reference proteome</keyword>
<evidence type="ECO:0000256" key="3">
    <source>
        <dbReference type="ARBA" id="ARBA00023315"/>
    </source>
</evidence>
<dbReference type="NCBIfam" id="NF005837">
    <property type="entry name" value="PRK07742.1"/>
    <property type="match status" value="1"/>
</dbReference>
<protein>
    <submittedName>
        <fullName evidence="5">Phosphate butyryltransferase</fullName>
        <ecNumber evidence="5">2.3.1.19</ecNumber>
    </submittedName>
</protein>
<sequence length="311" mass="33624">MKFFETILNEARQQSHVVIAVAAAEDQEVIEAVLTALQQQLGRFILYGNQEKIKKAILQYAPELFQDGRVQIFHSLSNEYAAKAAVRAVHLREATVLMKGNVPTATLLKEVLNKEYGLRTENLLSHVALFDAPHFSKPIIVTDAAMNIAPGLTEKVQILQNAVEVARGIGISIPKVAPIAAVEVVNPNMQATMDAAALTQMNRRGQIKNCIVDGPLALDNAVSMEAARHKGIASEVAGDADILLMPGIEEGNILYKSLIYFGQASVAGLIDGAKAPVVFTSRSDSAKSKLYSIALAICAAKRAANKRIWEE</sequence>
<dbReference type="Proteomes" id="UP001595752">
    <property type="component" value="Unassembled WGS sequence"/>
</dbReference>
<dbReference type="Pfam" id="PF01515">
    <property type="entry name" value="PTA_PTB"/>
    <property type="match status" value="1"/>
</dbReference>
<dbReference type="InterPro" id="IPR012147">
    <property type="entry name" value="P_Ac_Bu_trans"/>
</dbReference>
<organism evidence="5 6">
    <name type="scientific">Bacillus songklensis</name>
    <dbReference type="NCBI Taxonomy" id="1069116"/>
    <lineage>
        <taxon>Bacteria</taxon>
        <taxon>Bacillati</taxon>
        <taxon>Bacillota</taxon>
        <taxon>Bacilli</taxon>
        <taxon>Bacillales</taxon>
        <taxon>Bacillaceae</taxon>
        <taxon>Bacillus</taxon>
    </lineage>
</organism>
<gene>
    <name evidence="5" type="primary">yqiS</name>
    <name evidence="5" type="ORF">ACFOU2_04740</name>
</gene>
<dbReference type="Gene3D" id="3.40.718.10">
    <property type="entry name" value="Isopropylmalate Dehydrogenase"/>
    <property type="match status" value="1"/>
</dbReference>
<dbReference type="EMBL" id="JBHRZT010000020">
    <property type="protein sequence ID" value="MFC3882849.1"/>
    <property type="molecule type" value="Genomic_DNA"/>
</dbReference>
<proteinExistence type="inferred from homology"/>
<evidence type="ECO:0000259" key="4">
    <source>
        <dbReference type="Pfam" id="PF01515"/>
    </source>
</evidence>
<dbReference type="SUPFAM" id="SSF53659">
    <property type="entry name" value="Isocitrate/Isopropylmalate dehydrogenase-like"/>
    <property type="match status" value="1"/>
</dbReference>
<feature type="domain" description="Phosphate acetyl/butaryl transferase" evidence="4">
    <location>
        <begin position="82"/>
        <end position="297"/>
    </location>
</feature>
<dbReference type="EC" id="2.3.1.19" evidence="5"/>
<name>A0ABV8AZY3_9BACI</name>
<dbReference type="RefSeq" id="WP_377912684.1">
    <property type="nucleotide sequence ID" value="NZ_JBHRZT010000020.1"/>
</dbReference>
<dbReference type="PIRSF" id="PIRSF000428">
    <property type="entry name" value="P_Ac_trans"/>
    <property type="match status" value="1"/>
</dbReference>
<evidence type="ECO:0000313" key="6">
    <source>
        <dbReference type="Proteomes" id="UP001595752"/>
    </source>
</evidence>
<keyword evidence="2 5" id="KW-0808">Transferase</keyword>
<dbReference type="PANTHER" id="PTHR43356">
    <property type="entry name" value="PHOSPHATE ACETYLTRANSFERASE"/>
    <property type="match status" value="1"/>
</dbReference>
<comment type="caution">
    <text evidence="5">The sequence shown here is derived from an EMBL/GenBank/DDBJ whole genome shotgun (WGS) entry which is preliminary data.</text>
</comment>
<dbReference type="PANTHER" id="PTHR43356:SF2">
    <property type="entry name" value="PHOSPHATE ACETYLTRANSFERASE"/>
    <property type="match status" value="1"/>
</dbReference>
<evidence type="ECO:0000256" key="2">
    <source>
        <dbReference type="ARBA" id="ARBA00022679"/>
    </source>
</evidence>
<dbReference type="NCBIfam" id="NF006045">
    <property type="entry name" value="PRK08190.1"/>
    <property type="match status" value="1"/>
</dbReference>
<comment type="similarity">
    <text evidence="1">Belongs to the phosphate acetyltransferase and butyryltransferase family.</text>
</comment>
<dbReference type="InterPro" id="IPR050500">
    <property type="entry name" value="Phos_Acetyltrans/Butyryltrans"/>
</dbReference>
<dbReference type="InterPro" id="IPR014079">
    <property type="entry name" value="Phosphate_butyryltransferase"/>
</dbReference>
<reference evidence="6" key="1">
    <citation type="journal article" date="2019" name="Int. J. Syst. Evol. Microbiol.">
        <title>The Global Catalogue of Microorganisms (GCM) 10K type strain sequencing project: providing services to taxonomists for standard genome sequencing and annotation.</title>
        <authorList>
            <consortium name="The Broad Institute Genomics Platform"/>
            <consortium name="The Broad Institute Genome Sequencing Center for Infectious Disease"/>
            <person name="Wu L."/>
            <person name="Ma J."/>
        </authorList>
    </citation>
    <scope>NUCLEOTIDE SEQUENCE [LARGE SCALE GENOMIC DNA]</scope>
    <source>
        <strain evidence="6">CCUG 61889</strain>
    </source>
</reference>
<keyword evidence="3 5" id="KW-0012">Acyltransferase</keyword>
<dbReference type="InterPro" id="IPR002505">
    <property type="entry name" value="PTA_PTB"/>
</dbReference>